<dbReference type="NCBIfam" id="TIGR04032">
    <property type="entry name" value="toxin_SdpC"/>
    <property type="match status" value="1"/>
</dbReference>
<reference evidence="2 3" key="1">
    <citation type="submission" date="2023-02" db="EMBL/GenBank/DDBJ databases">
        <title>Oceanobacillus kimchii IFOP_LL358 isolated form Alexandrium catenella lab strain.</title>
        <authorList>
            <person name="Gajardo G."/>
            <person name="Ueki S."/>
            <person name="Maruyama F."/>
        </authorList>
    </citation>
    <scope>NUCLEOTIDE SEQUENCE [LARGE SCALE GENOMIC DNA]</scope>
    <source>
        <strain evidence="2 3">IFOP_LL358</strain>
    </source>
</reference>
<dbReference type="InterPro" id="IPR023888">
    <property type="entry name" value="SdpC-like"/>
</dbReference>
<evidence type="ECO:0000313" key="3">
    <source>
        <dbReference type="Proteomes" id="UP001275436"/>
    </source>
</evidence>
<organism evidence="2 3">
    <name type="scientific">Oceanobacillus kimchii</name>
    <dbReference type="NCBI Taxonomy" id="746691"/>
    <lineage>
        <taxon>Bacteria</taxon>
        <taxon>Bacillati</taxon>
        <taxon>Bacillota</taxon>
        <taxon>Bacilli</taxon>
        <taxon>Bacillales</taxon>
        <taxon>Bacillaceae</taxon>
        <taxon>Oceanobacillus</taxon>
    </lineage>
</organism>
<evidence type="ECO:0000256" key="1">
    <source>
        <dbReference type="SAM" id="SignalP"/>
    </source>
</evidence>
<gene>
    <name evidence="2" type="ORF">MACH08_19000</name>
</gene>
<dbReference type="Proteomes" id="UP001275436">
    <property type="component" value="Unassembled WGS sequence"/>
</dbReference>
<feature type="chain" id="PRO_5047479823" description="Sporulation delaying protein family toxin" evidence="1">
    <location>
        <begin position="24"/>
        <end position="198"/>
    </location>
</feature>
<proteinExistence type="predicted"/>
<accession>A0ABQ5TK63</accession>
<feature type="signal peptide" evidence="1">
    <location>
        <begin position="1"/>
        <end position="23"/>
    </location>
</feature>
<dbReference type="RefSeq" id="WP_317958001.1">
    <property type="nucleotide sequence ID" value="NZ_BSKO01000001.1"/>
</dbReference>
<keyword evidence="3" id="KW-1185">Reference proteome</keyword>
<dbReference type="Pfam" id="PF26137">
    <property type="entry name" value="Toxin_SdpC"/>
    <property type="match status" value="1"/>
</dbReference>
<dbReference type="EMBL" id="BSKO01000001">
    <property type="protein sequence ID" value="GLO66116.1"/>
    <property type="molecule type" value="Genomic_DNA"/>
</dbReference>
<protein>
    <recommendedName>
        <fullName evidence="4">Sporulation delaying protein family toxin</fullName>
    </recommendedName>
</protein>
<comment type="caution">
    <text evidence="2">The sequence shown here is derived from an EMBL/GenBank/DDBJ whole genome shotgun (WGS) entry which is preliminary data.</text>
</comment>
<name>A0ABQ5TK63_9BACI</name>
<evidence type="ECO:0008006" key="4">
    <source>
        <dbReference type="Google" id="ProtNLM"/>
    </source>
</evidence>
<evidence type="ECO:0000313" key="2">
    <source>
        <dbReference type="EMBL" id="GLO66116.1"/>
    </source>
</evidence>
<keyword evidence="1" id="KW-0732">Signal</keyword>
<sequence>MKKILSLLTIVALMIYFNVPVLANSSNDLTEYSGQDIFKGIFLAQGEVGDKLSDQWVEDQIEVNNSKEVVEFTDEIIETMDKENPSYFKDLESAIYSKNYNNTNKLLEKGGDLFFNIVEDKAEYSSSEEVESAKDASKAAAIVAIAFIVVTTAVAYSHAGVVTFYAYAAGVQWGPGVDSKSTETSKEMAVKHIIDTLN</sequence>